<dbReference type="InterPro" id="IPR027417">
    <property type="entry name" value="P-loop_NTPase"/>
</dbReference>
<comment type="caution">
    <text evidence="9">The sequence shown here is derived from an EMBL/GenBank/DDBJ whole genome shotgun (WGS) entry which is preliminary data.</text>
</comment>
<evidence type="ECO:0000256" key="3">
    <source>
        <dbReference type="ARBA" id="ARBA00020776"/>
    </source>
</evidence>
<dbReference type="Gene3D" id="1.10.3710.10">
    <property type="entry name" value="DNA polymerase III clamp loader subunits, C-terminal domain"/>
    <property type="match status" value="1"/>
</dbReference>
<dbReference type="InterPro" id="IPR003593">
    <property type="entry name" value="AAA+_ATPase"/>
</dbReference>
<dbReference type="PANTHER" id="PTHR13779:SF7">
    <property type="entry name" value="ATPASE WRNIP1"/>
    <property type="match status" value="1"/>
</dbReference>
<dbReference type="GO" id="GO:0000731">
    <property type="term" value="P:DNA synthesis involved in DNA repair"/>
    <property type="evidence" value="ECO:0007669"/>
    <property type="project" value="TreeGrafter"/>
</dbReference>
<evidence type="ECO:0000259" key="8">
    <source>
        <dbReference type="SMART" id="SM00382"/>
    </source>
</evidence>
<dbReference type="EMBL" id="ATCF01000005">
    <property type="protein sequence ID" value="EPE01018.1"/>
    <property type="molecule type" value="Genomic_DNA"/>
</dbReference>
<dbReference type="GO" id="GO:0003677">
    <property type="term" value="F:DNA binding"/>
    <property type="evidence" value="ECO:0007669"/>
    <property type="project" value="InterPro"/>
</dbReference>
<keyword evidence="4" id="KW-0235">DNA replication</keyword>
<dbReference type="InterPro" id="IPR051314">
    <property type="entry name" value="AAA_ATPase_RarA/MGS1/WRNIP1"/>
</dbReference>
<dbReference type="Gene3D" id="1.20.272.10">
    <property type="match status" value="1"/>
</dbReference>
<keyword evidence="10" id="KW-1185">Reference proteome</keyword>
<evidence type="ECO:0000256" key="4">
    <source>
        <dbReference type="ARBA" id="ARBA00022705"/>
    </source>
</evidence>
<dbReference type="AlphaFoldDB" id="S3C428"/>
<dbReference type="InterPro" id="IPR008921">
    <property type="entry name" value="DNA_pol3_clamp-load_cplx_C"/>
</dbReference>
<dbReference type="eggNOG" id="COG2256">
    <property type="taxonomic scope" value="Bacteria"/>
</dbReference>
<evidence type="ECO:0000256" key="6">
    <source>
        <dbReference type="ARBA" id="ARBA00022840"/>
    </source>
</evidence>
<dbReference type="GO" id="GO:0006261">
    <property type="term" value="P:DNA-templated DNA replication"/>
    <property type="evidence" value="ECO:0007669"/>
    <property type="project" value="TreeGrafter"/>
</dbReference>
<feature type="region of interest" description="Disordered" evidence="7">
    <location>
        <begin position="1"/>
        <end position="23"/>
    </location>
</feature>
<reference evidence="9 10" key="1">
    <citation type="submission" date="2013-04" db="EMBL/GenBank/DDBJ databases">
        <title>The Genome Sequence of Sutterella wadsworthensis HGA0223.</title>
        <authorList>
            <consortium name="The Broad Institute Genomics Platform"/>
            <person name="Earl A."/>
            <person name="Ward D."/>
            <person name="Feldgarden M."/>
            <person name="Gevers D."/>
            <person name="Schmidt T.M."/>
            <person name="Dover J."/>
            <person name="Dai D."/>
            <person name="Walker B."/>
            <person name="Young S."/>
            <person name="Zeng Q."/>
            <person name="Gargeya S."/>
            <person name="Fitzgerald M."/>
            <person name="Haas B."/>
            <person name="Abouelleil A."/>
            <person name="Allen A.W."/>
            <person name="Alvarado L."/>
            <person name="Arachchi H.M."/>
            <person name="Berlin A.M."/>
            <person name="Chapman S.B."/>
            <person name="Gainer-Dewar J."/>
            <person name="Goldberg J."/>
            <person name="Griggs A."/>
            <person name="Gujja S."/>
            <person name="Hansen M."/>
            <person name="Howarth C."/>
            <person name="Imamovic A."/>
            <person name="Ireland A."/>
            <person name="Larimer J."/>
            <person name="McCowan C."/>
            <person name="Murphy C."/>
            <person name="Pearson M."/>
            <person name="Poon T.W."/>
            <person name="Priest M."/>
            <person name="Roberts A."/>
            <person name="Saif S."/>
            <person name="Shea T."/>
            <person name="Sisk P."/>
            <person name="Sykes S."/>
            <person name="Wortman J."/>
            <person name="Nusbaum C."/>
            <person name="Birren B."/>
        </authorList>
    </citation>
    <scope>NUCLEOTIDE SEQUENCE [LARGE SCALE GENOMIC DNA]</scope>
    <source>
        <strain evidence="9 10">HGA0223</strain>
    </source>
</reference>
<evidence type="ECO:0000313" key="9">
    <source>
        <dbReference type="EMBL" id="EPE01018.1"/>
    </source>
</evidence>
<dbReference type="PANTHER" id="PTHR13779">
    <property type="entry name" value="WERNER HELICASE-INTERACTING PROTEIN 1 FAMILY MEMBER"/>
    <property type="match status" value="1"/>
</dbReference>
<dbReference type="SMART" id="SM00382">
    <property type="entry name" value="AAA"/>
    <property type="match status" value="1"/>
</dbReference>
<dbReference type="SUPFAM" id="SSF52540">
    <property type="entry name" value="P-loop containing nucleoside triphosphate hydrolases"/>
    <property type="match status" value="1"/>
</dbReference>
<dbReference type="Pfam" id="PF12002">
    <property type="entry name" value="MgsA_C"/>
    <property type="match status" value="1"/>
</dbReference>
<evidence type="ECO:0000256" key="2">
    <source>
        <dbReference type="ARBA" id="ARBA00008959"/>
    </source>
</evidence>
<dbReference type="RefSeq" id="WP_016473744.1">
    <property type="nucleotide sequence ID" value="NZ_KE150480.1"/>
</dbReference>
<sequence>MTEESLFGTTESPPVIARHDRGAAGKHSAALPILKPLAERMRPQTLDEVIGQKKLLGPGAPLRVAFENRRPHSMILWGPPGVGKTTIARLMANAFDLPFIAISAVLGGVKDIREAVDAAKQTLAATQRPTVVFVDEVHRFSKSQQDAFLPHVESGLFIFVGATTENPSFEVVNALLSRATVYQLESLSKEETGELIDRAMTREFSELTLNPEARGILIELADGDARRCLNALDVCCTMARERRIGTIDAAFLRKTTPATLRRFDKGGDNFYDQISALHKSVRGSDPDAALYWLMRMLDGGCDPRYIARRLMRMSVEDIGLADPRAMDVAVNAAEIYERLGSPEGDLALGEAAVYLACAPKSNAIEVAMNELKDFIRSDGSRPVPMHLRNAPTKLMKDLGYKEGYRYAHDEPGAFAAGEIYLPEGLEGRRWYHPTDRGTEARIAEKLRGLAELNQAAWKAGKGRRRGQG</sequence>
<dbReference type="GO" id="GO:0008047">
    <property type="term" value="F:enzyme activator activity"/>
    <property type="evidence" value="ECO:0007669"/>
    <property type="project" value="TreeGrafter"/>
</dbReference>
<dbReference type="Gene3D" id="1.10.8.60">
    <property type="match status" value="1"/>
</dbReference>
<dbReference type="STRING" id="1203554.HMPREF1476_00326"/>
<dbReference type="PATRIC" id="fig|1203554.3.peg.299"/>
<name>S3C428_9BURK</name>
<evidence type="ECO:0000256" key="1">
    <source>
        <dbReference type="ARBA" id="ARBA00002393"/>
    </source>
</evidence>
<dbReference type="Pfam" id="PF16193">
    <property type="entry name" value="AAA_assoc_2"/>
    <property type="match status" value="1"/>
</dbReference>
<dbReference type="HOGENOM" id="CLU_017985_0_3_4"/>
<dbReference type="Pfam" id="PF00004">
    <property type="entry name" value="AAA"/>
    <property type="match status" value="1"/>
</dbReference>
<evidence type="ECO:0000313" key="10">
    <source>
        <dbReference type="Proteomes" id="UP000014400"/>
    </source>
</evidence>
<proteinExistence type="inferred from homology"/>
<evidence type="ECO:0000256" key="7">
    <source>
        <dbReference type="SAM" id="MobiDB-lite"/>
    </source>
</evidence>
<comment type="similarity">
    <text evidence="2">Belongs to the AAA ATPase family. RarA/MGS1/WRNIP1 subfamily.</text>
</comment>
<dbReference type="FunFam" id="1.20.272.10:FF:000001">
    <property type="entry name" value="Putative AAA family ATPase"/>
    <property type="match status" value="1"/>
</dbReference>
<evidence type="ECO:0000256" key="5">
    <source>
        <dbReference type="ARBA" id="ARBA00022741"/>
    </source>
</evidence>
<feature type="domain" description="AAA+ ATPase" evidence="8">
    <location>
        <begin position="70"/>
        <end position="214"/>
    </location>
</feature>
<dbReference type="InterPro" id="IPR003959">
    <property type="entry name" value="ATPase_AAA_core"/>
</dbReference>
<dbReference type="SUPFAM" id="SSF48019">
    <property type="entry name" value="post-AAA+ oligomerization domain-like"/>
    <property type="match status" value="1"/>
</dbReference>
<dbReference type="InterPro" id="IPR032423">
    <property type="entry name" value="AAA_assoc_2"/>
</dbReference>
<dbReference type="FunFam" id="3.40.50.300:FF:000137">
    <property type="entry name" value="Replication-associated recombination protein A"/>
    <property type="match status" value="1"/>
</dbReference>
<keyword evidence="5" id="KW-0547">Nucleotide-binding</keyword>
<organism evidence="9 10">
    <name type="scientific">Sutterella wadsworthensis HGA0223</name>
    <dbReference type="NCBI Taxonomy" id="1203554"/>
    <lineage>
        <taxon>Bacteria</taxon>
        <taxon>Pseudomonadati</taxon>
        <taxon>Pseudomonadota</taxon>
        <taxon>Betaproteobacteria</taxon>
        <taxon>Burkholderiales</taxon>
        <taxon>Sutterellaceae</taxon>
        <taxon>Sutterella</taxon>
    </lineage>
</organism>
<protein>
    <recommendedName>
        <fullName evidence="3">Replication-associated recombination protein A</fullName>
    </recommendedName>
</protein>
<dbReference type="GO" id="GO:0005524">
    <property type="term" value="F:ATP binding"/>
    <property type="evidence" value="ECO:0007669"/>
    <property type="project" value="UniProtKB-KW"/>
</dbReference>
<dbReference type="InterPro" id="IPR021886">
    <property type="entry name" value="MgsA_C"/>
</dbReference>
<dbReference type="GO" id="GO:0016887">
    <property type="term" value="F:ATP hydrolysis activity"/>
    <property type="evidence" value="ECO:0007669"/>
    <property type="project" value="InterPro"/>
</dbReference>
<dbReference type="GO" id="GO:0017116">
    <property type="term" value="F:single-stranded DNA helicase activity"/>
    <property type="evidence" value="ECO:0007669"/>
    <property type="project" value="TreeGrafter"/>
</dbReference>
<dbReference type="Proteomes" id="UP000014400">
    <property type="component" value="Unassembled WGS sequence"/>
</dbReference>
<accession>S3C428</accession>
<dbReference type="Gene3D" id="3.40.50.300">
    <property type="entry name" value="P-loop containing nucleotide triphosphate hydrolases"/>
    <property type="match status" value="1"/>
</dbReference>
<comment type="function">
    <text evidence="1">DNA-dependent ATPase that plays important roles in cellular responses to stalled DNA replication processes.</text>
</comment>
<gene>
    <name evidence="9" type="ORF">HMPREF1476_00326</name>
</gene>
<keyword evidence="6" id="KW-0067">ATP-binding</keyword>
<dbReference type="CDD" id="cd00009">
    <property type="entry name" value="AAA"/>
    <property type="match status" value="1"/>
</dbReference>
<dbReference type="CDD" id="cd18139">
    <property type="entry name" value="HLD_clamp_RarA"/>
    <property type="match status" value="1"/>
</dbReference>